<gene>
    <name evidence="2" type="ORF">SMC5_09780</name>
</gene>
<dbReference type="InterPro" id="IPR039446">
    <property type="entry name" value="DauR-like"/>
</dbReference>
<dbReference type="PANTHER" id="PTHR35568">
    <property type="entry name" value="TRANSCRIPTIONAL REGULATOR DAUR"/>
    <property type="match status" value="1"/>
</dbReference>
<dbReference type="OrthoDB" id="9796595at2"/>
<dbReference type="Pfam" id="PF08348">
    <property type="entry name" value="PAS_6"/>
    <property type="match status" value="1"/>
</dbReference>
<proteinExistence type="predicted"/>
<dbReference type="InterPro" id="IPR013559">
    <property type="entry name" value="YheO"/>
</dbReference>
<evidence type="ECO:0000313" key="2">
    <source>
        <dbReference type="EMBL" id="RIE07376.1"/>
    </source>
</evidence>
<dbReference type="AlphaFoldDB" id="A0A398CVF5"/>
<reference evidence="2 3" key="1">
    <citation type="submission" date="2018-09" db="EMBL/GenBank/DDBJ databases">
        <title>Discovery and Ecogenomic Context for Candidatus Cryosericales, a Global Caldiserica Order Active in Thawing Permafrost.</title>
        <authorList>
            <person name="Martinez M.A."/>
            <person name="Woodcroft B.J."/>
            <person name="Ignacio Espinoza J.C."/>
            <person name="Zayed A."/>
            <person name="Singleton C.M."/>
            <person name="Boyd J."/>
            <person name="Li Y.-F."/>
            <person name="Purvine S."/>
            <person name="Maughan H."/>
            <person name="Hodgkins S.B."/>
            <person name="Anderson D."/>
            <person name="Sederholm M."/>
            <person name="Temperton B."/>
            <person name="Saleska S.R."/>
            <person name="Tyson G.W."/>
            <person name="Rich V.I."/>
        </authorList>
    </citation>
    <scope>NUCLEOTIDE SEQUENCE [LARGE SCALE GENOMIC DNA]</scope>
    <source>
        <strain evidence="2 3">SMC5</strain>
    </source>
</reference>
<organism evidence="2 3">
    <name type="scientific">Candidatus Cryosericum odellii</name>
    <dbReference type="NCBI Taxonomy" id="2290917"/>
    <lineage>
        <taxon>Bacteria</taxon>
        <taxon>Pseudomonadati</taxon>
        <taxon>Caldisericota/Cryosericota group</taxon>
        <taxon>Candidatus Cryosericota</taxon>
        <taxon>Candidatus Cryosericia</taxon>
        <taxon>Candidatus Cryosericales</taxon>
        <taxon>Candidatus Cryosericaceae</taxon>
        <taxon>Candidatus Cryosericum</taxon>
    </lineage>
</organism>
<name>A0A398CVF5_9BACT</name>
<protein>
    <recommendedName>
        <fullName evidence="1">YheO-like domain-containing protein</fullName>
    </recommendedName>
</protein>
<feature type="domain" description="YheO-like" evidence="1">
    <location>
        <begin position="26"/>
        <end position="118"/>
    </location>
</feature>
<dbReference type="RefSeq" id="WP_119086678.1">
    <property type="nucleotide sequence ID" value="NZ_QXIU01000239.1"/>
</dbReference>
<comment type="caution">
    <text evidence="2">The sequence shown here is derived from an EMBL/GenBank/DDBJ whole genome shotgun (WGS) entry which is preliminary data.</text>
</comment>
<accession>A0A398CVF5</accession>
<dbReference type="Proteomes" id="UP000266489">
    <property type="component" value="Unassembled WGS sequence"/>
</dbReference>
<sequence>MKDQRNDMEVQEPRKFSKKDRAILLALEPVVDGVATMFGGGCEVVLHSLEDLEHSLVKIANGHVTGKKEGASLTDHAVEMLKNASSSKNGRIETYYTKTSDGTLMRSVIVLIRNEEGKRSPKYIRLNGWHDLRWSQDKLCVESSNGN</sequence>
<evidence type="ECO:0000259" key="1">
    <source>
        <dbReference type="Pfam" id="PF08348"/>
    </source>
</evidence>
<evidence type="ECO:0000313" key="3">
    <source>
        <dbReference type="Proteomes" id="UP000266489"/>
    </source>
</evidence>
<dbReference type="EMBL" id="QXIU01000239">
    <property type="protein sequence ID" value="RIE07376.1"/>
    <property type="molecule type" value="Genomic_DNA"/>
</dbReference>
<dbReference type="PANTHER" id="PTHR35568:SF1">
    <property type="entry name" value="TRANSCRIPTIONAL REGULATOR DAUR"/>
    <property type="match status" value="1"/>
</dbReference>